<gene>
    <name evidence="2" type="ORF">I6N95_03895</name>
</gene>
<reference evidence="2" key="1">
    <citation type="submission" date="2020-12" db="EMBL/GenBank/DDBJ databases">
        <title>Vagococcus allomyrinae sp. nov. and Enterococcus lavae sp. nov., isolated from the larvae of Allomyrina dichotoma.</title>
        <authorList>
            <person name="Lee S.D."/>
        </authorList>
    </citation>
    <scope>NUCLEOTIDE SEQUENCE</scope>
    <source>
        <strain evidence="2">BWB3-3</strain>
    </source>
</reference>
<dbReference type="EMBL" id="JAEEGA010000002">
    <property type="protein sequence ID" value="MBP1040148.1"/>
    <property type="molecule type" value="Genomic_DNA"/>
</dbReference>
<dbReference type="InterPro" id="IPR002477">
    <property type="entry name" value="Peptidoglycan-bd-like"/>
</dbReference>
<dbReference type="InterPro" id="IPR036366">
    <property type="entry name" value="PGBDSf"/>
</dbReference>
<dbReference type="SUPFAM" id="SSF47090">
    <property type="entry name" value="PGBD-like"/>
    <property type="match status" value="2"/>
</dbReference>
<name>A0A940PCD2_9ENTE</name>
<dbReference type="Proteomes" id="UP000674938">
    <property type="component" value="Unassembled WGS sequence"/>
</dbReference>
<keyword evidence="3" id="KW-1185">Reference proteome</keyword>
<feature type="domain" description="Peptidoglycan binding-like" evidence="1">
    <location>
        <begin position="44"/>
        <end position="102"/>
    </location>
</feature>
<organism evidence="2 3">
    <name type="scientific">Vagococcus allomyrinae</name>
    <dbReference type="NCBI Taxonomy" id="2794353"/>
    <lineage>
        <taxon>Bacteria</taxon>
        <taxon>Bacillati</taxon>
        <taxon>Bacillota</taxon>
        <taxon>Bacilli</taxon>
        <taxon>Lactobacillales</taxon>
        <taxon>Enterococcaceae</taxon>
        <taxon>Vagococcus</taxon>
    </lineage>
</organism>
<evidence type="ECO:0000313" key="3">
    <source>
        <dbReference type="Proteomes" id="UP000674938"/>
    </source>
</evidence>
<proteinExistence type="predicted"/>
<dbReference type="AlphaFoldDB" id="A0A940PCD2"/>
<dbReference type="RefSeq" id="WP_209525041.1">
    <property type="nucleotide sequence ID" value="NZ_JAEEGA010000002.1"/>
</dbReference>
<comment type="caution">
    <text evidence="2">The sequence shown here is derived from an EMBL/GenBank/DDBJ whole genome shotgun (WGS) entry which is preliminary data.</text>
</comment>
<protein>
    <submittedName>
        <fullName evidence="2">Peptidoglycan-binding protein</fullName>
    </submittedName>
</protein>
<dbReference type="InterPro" id="IPR036365">
    <property type="entry name" value="PGBD-like_sf"/>
</dbReference>
<dbReference type="Gene3D" id="1.10.101.10">
    <property type="entry name" value="PGBD-like superfamily/PGBD"/>
    <property type="match status" value="2"/>
</dbReference>
<sequence>MNYLKKILMGFATIMVFGTVTGITPIGQKLMGAETAEAAYYAGVNVVDIQRAVNIYHLNRTHKQIGLDGINGRDTRAAITNFQMRNGLNPDGLCGKTTWGKLKLYNVMGANNYGVYAIQGALNYFRNFQPNIAYSKYLVRDGIAGYETTRALICFQRAKGLPQTGYLDTTTFSRLSPYIR</sequence>
<evidence type="ECO:0000259" key="1">
    <source>
        <dbReference type="Pfam" id="PF01471"/>
    </source>
</evidence>
<accession>A0A940PCD2</accession>
<feature type="domain" description="Peptidoglycan binding-like" evidence="1">
    <location>
        <begin position="114"/>
        <end position="175"/>
    </location>
</feature>
<dbReference type="Pfam" id="PF01471">
    <property type="entry name" value="PG_binding_1"/>
    <property type="match status" value="2"/>
</dbReference>
<evidence type="ECO:0000313" key="2">
    <source>
        <dbReference type="EMBL" id="MBP1040148.1"/>
    </source>
</evidence>